<dbReference type="PANTHER" id="PTHR33779:SF11">
    <property type="entry name" value="OS04G0551600 PROTEIN"/>
    <property type="match status" value="1"/>
</dbReference>
<dbReference type="Proteomes" id="UP001055439">
    <property type="component" value="Chromosome 5"/>
</dbReference>
<dbReference type="SUPFAM" id="SSF57903">
    <property type="entry name" value="FYVE/PHD zinc finger"/>
    <property type="match status" value="1"/>
</dbReference>
<accession>A0A9E7FSC6</accession>
<evidence type="ECO:0000313" key="5">
    <source>
        <dbReference type="EMBL" id="URE00092.1"/>
    </source>
</evidence>
<feature type="region of interest" description="Disordered" evidence="3">
    <location>
        <begin position="65"/>
        <end position="129"/>
    </location>
</feature>
<dbReference type="GO" id="GO:0008270">
    <property type="term" value="F:zinc ion binding"/>
    <property type="evidence" value="ECO:0007669"/>
    <property type="project" value="UniProtKB-KW"/>
</dbReference>
<proteinExistence type="predicted"/>
<dbReference type="EMBL" id="CP097507">
    <property type="protein sequence ID" value="URE00092.1"/>
    <property type="molecule type" value="Genomic_DNA"/>
</dbReference>
<dbReference type="PANTHER" id="PTHR33779">
    <property type="entry name" value="EXPRESSED PROTEIN"/>
    <property type="match status" value="1"/>
</dbReference>
<feature type="compositionally biased region" description="Low complexity" evidence="3">
    <location>
        <begin position="105"/>
        <end position="117"/>
    </location>
</feature>
<evidence type="ECO:0000256" key="2">
    <source>
        <dbReference type="ARBA" id="ARBA00022833"/>
    </source>
</evidence>
<keyword evidence="1" id="KW-0479">Metal-binding</keyword>
<dbReference type="OrthoDB" id="1935489at2759"/>
<evidence type="ECO:0000313" key="6">
    <source>
        <dbReference type="Proteomes" id="UP001055439"/>
    </source>
</evidence>
<evidence type="ECO:0000259" key="4">
    <source>
        <dbReference type="Pfam" id="PF25054"/>
    </source>
</evidence>
<keyword evidence="1" id="KW-0863">Zinc-finger</keyword>
<sequence length="129" mass="14362">MDTTMTVCSMCGDIGFADQLFQCIRCRSLFQHSYCTSYYEEERSETVRVCDWCLREERDGAKRRGIHRKKVTGGCTSETSSDKAEQRRDGEESRRGRGKSGGGAAAASRPTARSVSSCLLLKGHLKPRA</sequence>
<feature type="compositionally biased region" description="Basic and acidic residues" evidence="3">
    <location>
        <begin position="80"/>
        <end position="95"/>
    </location>
</feature>
<dbReference type="AlphaFoldDB" id="A0A9E7FSC6"/>
<feature type="domain" description="PHD-type zinc finger plants" evidence="4">
    <location>
        <begin position="9"/>
        <end position="53"/>
    </location>
</feature>
<dbReference type="InterPro" id="IPR056874">
    <property type="entry name" value="PHD_dom_pln"/>
</dbReference>
<gene>
    <name evidence="5" type="ORF">MUK42_21348</name>
</gene>
<dbReference type="Pfam" id="PF25054">
    <property type="entry name" value="PHD_pln"/>
    <property type="match status" value="1"/>
</dbReference>
<organism evidence="5 6">
    <name type="scientific">Musa troglodytarum</name>
    <name type="common">fe'i banana</name>
    <dbReference type="NCBI Taxonomy" id="320322"/>
    <lineage>
        <taxon>Eukaryota</taxon>
        <taxon>Viridiplantae</taxon>
        <taxon>Streptophyta</taxon>
        <taxon>Embryophyta</taxon>
        <taxon>Tracheophyta</taxon>
        <taxon>Spermatophyta</taxon>
        <taxon>Magnoliopsida</taxon>
        <taxon>Liliopsida</taxon>
        <taxon>Zingiberales</taxon>
        <taxon>Musaceae</taxon>
        <taxon>Musa</taxon>
    </lineage>
</organism>
<name>A0A9E7FSC6_9LILI</name>
<evidence type="ECO:0000256" key="1">
    <source>
        <dbReference type="ARBA" id="ARBA00022771"/>
    </source>
</evidence>
<protein>
    <submittedName>
        <fullName evidence="5">Zinc finger protein</fullName>
    </submittedName>
</protein>
<evidence type="ECO:0000256" key="3">
    <source>
        <dbReference type="SAM" id="MobiDB-lite"/>
    </source>
</evidence>
<keyword evidence="2" id="KW-0862">Zinc</keyword>
<keyword evidence="6" id="KW-1185">Reference proteome</keyword>
<dbReference type="InterPro" id="IPR011011">
    <property type="entry name" value="Znf_FYVE_PHD"/>
</dbReference>
<reference evidence="5" key="1">
    <citation type="submission" date="2022-05" db="EMBL/GenBank/DDBJ databases">
        <title>The Musa troglodytarum L. genome provides insights into the mechanism of non-climacteric behaviour and enrichment of carotenoids.</title>
        <authorList>
            <person name="Wang J."/>
        </authorList>
    </citation>
    <scope>NUCLEOTIDE SEQUENCE</scope>
    <source>
        <tissue evidence="5">Leaf</tissue>
    </source>
</reference>